<comment type="subcellular location">
    <subcellularLocation>
        <location evidence="1">Plastid</location>
        <location evidence="1">Chloroplast</location>
    </subcellularLocation>
</comment>
<comment type="caution">
    <text evidence="7">The sequence shown here is derived from an EMBL/GenBank/DDBJ whole genome shotgun (WGS) entry which is preliminary data.</text>
</comment>
<dbReference type="GO" id="GO:0009507">
    <property type="term" value="C:chloroplast"/>
    <property type="evidence" value="ECO:0007669"/>
    <property type="project" value="UniProtKB-SubCell"/>
</dbReference>
<dbReference type="InterPro" id="IPR036065">
    <property type="entry name" value="BolA-like_sf"/>
</dbReference>
<dbReference type="STRING" id="3476.A0A2P5AYR9"/>
<evidence type="ECO:0000313" key="7">
    <source>
        <dbReference type="EMBL" id="PON41678.1"/>
    </source>
</evidence>
<proteinExistence type="predicted"/>
<accession>A0A2P5AYR9</accession>
<dbReference type="PANTHER" id="PTHR46230:SF3">
    <property type="entry name" value="SUFE-LIKE PROTEIN 1, CHLOROPLASTIC_MITOCHONDRIAL"/>
    <property type="match status" value="1"/>
</dbReference>
<dbReference type="OrthoDB" id="411584at2759"/>
<organism evidence="7 8">
    <name type="scientific">Parasponia andersonii</name>
    <name type="common">Sponia andersonii</name>
    <dbReference type="NCBI Taxonomy" id="3476"/>
    <lineage>
        <taxon>Eukaryota</taxon>
        <taxon>Viridiplantae</taxon>
        <taxon>Streptophyta</taxon>
        <taxon>Embryophyta</taxon>
        <taxon>Tracheophyta</taxon>
        <taxon>Spermatophyta</taxon>
        <taxon>Magnoliopsida</taxon>
        <taxon>eudicotyledons</taxon>
        <taxon>Gunneridae</taxon>
        <taxon>Pentapetalae</taxon>
        <taxon>rosids</taxon>
        <taxon>fabids</taxon>
        <taxon>Rosales</taxon>
        <taxon>Cannabaceae</taxon>
        <taxon>Parasponia</taxon>
    </lineage>
</organism>
<dbReference type="InterPro" id="IPR003808">
    <property type="entry name" value="Fe-S_metab-assoc_dom"/>
</dbReference>
<dbReference type="AlphaFoldDB" id="A0A2P5AYR9"/>
<dbReference type="Pfam" id="PF01722">
    <property type="entry name" value="BolA"/>
    <property type="match status" value="1"/>
</dbReference>
<feature type="region of interest" description="Disordered" evidence="5">
    <location>
        <begin position="320"/>
        <end position="371"/>
    </location>
</feature>
<gene>
    <name evidence="7" type="ORF">PanWU01x14_287410</name>
</gene>
<dbReference type="Proteomes" id="UP000237105">
    <property type="component" value="Unassembled WGS sequence"/>
</dbReference>
<protein>
    <submittedName>
        <fullName evidence="7">BolA-like</fullName>
    </submittedName>
</protein>
<dbReference type="PANTHER" id="PTHR46230">
    <property type="match status" value="1"/>
</dbReference>
<evidence type="ECO:0000256" key="2">
    <source>
        <dbReference type="ARBA" id="ARBA00022528"/>
    </source>
</evidence>
<dbReference type="SUPFAM" id="SSF82657">
    <property type="entry name" value="BolA-like"/>
    <property type="match status" value="1"/>
</dbReference>
<dbReference type="Pfam" id="PF02657">
    <property type="entry name" value="SufE"/>
    <property type="match status" value="1"/>
</dbReference>
<evidence type="ECO:0000259" key="6">
    <source>
        <dbReference type="Pfam" id="PF02657"/>
    </source>
</evidence>
<dbReference type="InterPro" id="IPR002634">
    <property type="entry name" value="BolA"/>
</dbReference>
<dbReference type="GO" id="GO:0016226">
    <property type="term" value="P:iron-sulfur cluster assembly"/>
    <property type="evidence" value="ECO:0007669"/>
    <property type="project" value="TreeGrafter"/>
</dbReference>
<feature type="domain" description="Fe-S metabolism associated" evidence="6">
    <location>
        <begin position="168"/>
        <end position="286"/>
    </location>
</feature>
<keyword evidence="8" id="KW-1185">Reference proteome</keyword>
<keyword evidence="2" id="KW-0150">Chloroplast</keyword>
<evidence type="ECO:0000256" key="3">
    <source>
        <dbReference type="ARBA" id="ARBA00022640"/>
    </source>
</evidence>
<keyword evidence="3" id="KW-0934">Plastid</keyword>
<evidence type="ECO:0000313" key="8">
    <source>
        <dbReference type="Proteomes" id="UP000237105"/>
    </source>
</evidence>
<evidence type="ECO:0000256" key="5">
    <source>
        <dbReference type="SAM" id="MobiDB-lite"/>
    </source>
</evidence>
<dbReference type="Gene3D" id="3.90.1010.10">
    <property type="match status" value="1"/>
</dbReference>
<dbReference type="FunFam" id="3.30.300.90:FF:000004">
    <property type="entry name" value="SufE-like protein, chloroplastic"/>
    <property type="match status" value="1"/>
</dbReference>
<feature type="compositionally biased region" description="Polar residues" evidence="5">
    <location>
        <begin position="348"/>
        <end position="365"/>
    </location>
</feature>
<dbReference type="Gene3D" id="3.30.300.90">
    <property type="entry name" value="BolA-like"/>
    <property type="match status" value="1"/>
</dbReference>
<dbReference type="SUPFAM" id="SSF82649">
    <property type="entry name" value="SufE/NifU"/>
    <property type="match status" value="1"/>
</dbReference>
<dbReference type="EMBL" id="JXTB01000409">
    <property type="protein sequence ID" value="PON41678.1"/>
    <property type="molecule type" value="Genomic_DNA"/>
</dbReference>
<feature type="compositionally biased region" description="Basic and acidic residues" evidence="5">
    <location>
        <begin position="320"/>
        <end position="344"/>
    </location>
</feature>
<keyword evidence="4" id="KW-0809">Transit peptide</keyword>
<name>A0A2P5AYR9_PARAD</name>
<sequence length="456" mass="50192">MSFTLCKRHAVLKVERHIVFQRPINRLFVNFWDSSAESFLPPIYGRESLPGEHSLSRHSGTLFTVPKLQSKTMSSSSISSSFRLVTARIPRTSLFHRTSRGRRSLSASPKPRSLSFSRPISFERLPANTSLPSSSSSSSVSASVSASSSTSLQPIEELPPKLQEIVRLFQSVQEPKAKYEQLLFYGKNLKPLDAHFKTRQNKVEGCVSQVWVRTYLDSDRNVVFEADSDSVLTKGLAALLVNGLSGRPVEEILRISPDFVVLLGLQQSLTPSRNNGFLNMLKLMQKKALELVLEAEKGVQSSNSKSKFVESANFGLKSKLGVEEKPMSESKTDGVRSSSEKGVEDSEAVTSLGSESDSNSASLGSRGNRIKERLEKELSPVELEIEDASYQHAGHAGVRGSDGETHFNVKVVSKEFEGKSLVKRHRLIYNLLQEELQSGLHALSIVAKTPSEVSGG</sequence>
<reference evidence="8" key="1">
    <citation type="submission" date="2016-06" db="EMBL/GenBank/DDBJ databases">
        <title>Parallel loss of symbiosis genes in relatives of nitrogen-fixing non-legume Parasponia.</title>
        <authorList>
            <person name="Van Velzen R."/>
            <person name="Holmer R."/>
            <person name="Bu F."/>
            <person name="Rutten L."/>
            <person name="Van Zeijl A."/>
            <person name="Liu W."/>
            <person name="Santuari L."/>
            <person name="Cao Q."/>
            <person name="Sharma T."/>
            <person name="Shen D."/>
            <person name="Roswanjaya Y."/>
            <person name="Wardhani T."/>
            <person name="Kalhor M.S."/>
            <person name="Jansen J."/>
            <person name="Van den Hoogen J."/>
            <person name="Gungor B."/>
            <person name="Hartog M."/>
            <person name="Hontelez J."/>
            <person name="Verver J."/>
            <person name="Yang W.-C."/>
            <person name="Schijlen E."/>
            <person name="Repin R."/>
            <person name="Schilthuizen M."/>
            <person name="Schranz E."/>
            <person name="Heidstra R."/>
            <person name="Miyata K."/>
            <person name="Fedorova E."/>
            <person name="Kohlen W."/>
            <person name="Bisseling T."/>
            <person name="Smit S."/>
            <person name="Geurts R."/>
        </authorList>
    </citation>
    <scope>NUCLEOTIDE SEQUENCE [LARGE SCALE GENOMIC DNA]</scope>
    <source>
        <strain evidence="8">cv. WU1-14</strain>
    </source>
</reference>
<evidence type="ECO:0000256" key="4">
    <source>
        <dbReference type="ARBA" id="ARBA00022946"/>
    </source>
</evidence>
<evidence type="ECO:0000256" key="1">
    <source>
        <dbReference type="ARBA" id="ARBA00004229"/>
    </source>
</evidence>